<protein>
    <submittedName>
        <fullName evidence="1">Uncharacterized protein</fullName>
    </submittedName>
</protein>
<sequence length="131" mass="14776">MNVAPRLNARINVRTAVELSGLGTTNEDCFKKAFFHRFRELSSVKHKKVVSACCLGVLIARSPPFYIPPDAVALCGCHLISTKHGVHSKYHFGIPISLYELFNKIFPAFPQHLLLQGVNFCRRLRRGGRKE</sequence>
<evidence type="ECO:0000313" key="2">
    <source>
        <dbReference type="Proteomes" id="UP001054945"/>
    </source>
</evidence>
<proteinExistence type="predicted"/>
<dbReference type="Proteomes" id="UP001054945">
    <property type="component" value="Unassembled WGS sequence"/>
</dbReference>
<organism evidence="1 2">
    <name type="scientific">Caerostris extrusa</name>
    <name type="common">Bark spider</name>
    <name type="synonym">Caerostris bankana</name>
    <dbReference type="NCBI Taxonomy" id="172846"/>
    <lineage>
        <taxon>Eukaryota</taxon>
        <taxon>Metazoa</taxon>
        <taxon>Ecdysozoa</taxon>
        <taxon>Arthropoda</taxon>
        <taxon>Chelicerata</taxon>
        <taxon>Arachnida</taxon>
        <taxon>Araneae</taxon>
        <taxon>Araneomorphae</taxon>
        <taxon>Entelegynae</taxon>
        <taxon>Araneoidea</taxon>
        <taxon>Araneidae</taxon>
        <taxon>Caerostris</taxon>
    </lineage>
</organism>
<comment type="caution">
    <text evidence="1">The sequence shown here is derived from an EMBL/GenBank/DDBJ whole genome shotgun (WGS) entry which is preliminary data.</text>
</comment>
<gene>
    <name evidence="1" type="ORF">CEXT_205941</name>
</gene>
<name>A0AAV4TNE5_CAEEX</name>
<dbReference type="AlphaFoldDB" id="A0AAV4TNE5"/>
<accession>A0AAV4TNE5</accession>
<dbReference type="EMBL" id="BPLR01011653">
    <property type="protein sequence ID" value="GIY47955.1"/>
    <property type="molecule type" value="Genomic_DNA"/>
</dbReference>
<evidence type="ECO:0000313" key="1">
    <source>
        <dbReference type="EMBL" id="GIY47955.1"/>
    </source>
</evidence>
<keyword evidence="2" id="KW-1185">Reference proteome</keyword>
<reference evidence="1 2" key="1">
    <citation type="submission" date="2021-06" db="EMBL/GenBank/DDBJ databases">
        <title>Caerostris extrusa draft genome.</title>
        <authorList>
            <person name="Kono N."/>
            <person name="Arakawa K."/>
        </authorList>
    </citation>
    <scope>NUCLEOTIDE SEQUENCE [LARGE SCALE GENOMIC DNA]</scope>
</reference>